<dbReference type="PROSITE" id="PS50103">
    <property type="entry name" value="ZF_C3H1"/>
    <property type="match status" value="1"/>
</dbReference>
<organism evidence="8 9">
    <name type="scientific">Conger conger</name>
    <name type="common">Conger eel</name>
    <name type="synonym">Muraena conger</name>
    <dbReference type="NCBI Taxonomy" id="82655"/>
    <lineage>
        <taxon>Eukaryota</taxon>
        <taxon>Metazoa</taxon>
        <taxon>Chordata</taxon>
        <taxon>Craniata</taxon>
        <taxon>Vertebrata</taxon>
        <taxon>Euteleostomi</taxon>
        <taxon>Actinopterygii</taxon>
        <taxon>Neopterygii</taxon>
        <taxon>Teleostei</taxon>
        <taxon>Anguilliformes</taxon>
        <taxon>Congridae</taxon>
        <taxon>Conger</taxon>
    </lineage>
</organism>
<dbReference type="Pfam" id="PF25261">
    <property type="entry name" value="zf-CCCH_PARP12"/>
    <property type="match status" value="1"/>
</dbReference>
<reference evidence="8" key="1">
    <citation type="journal article" date="2023" name="Science">
        <title>Genome structures resolve the early diversification of teleost fishes.</title>
        <authorList>
            <person name="Parey E."/>
            <person name="Louis A."/>
            <person name="Montfort J."/>
            <person name="Bouchez O."/>
            <person name="Roques C."/>
            <person name="Iampietro C."/>
            <person name="Lluch J."/>
            <person name="Castinel A."/>
            <person name="Donnadieu C."/>
            <person name="Desvignes T."/>
            <person name="Floi Bucao C."/>
            <person name="Jouanno E."/>
            <person name="Wen M."/>
            <person name="Mejri S."/>
            <person name="Dirks R."/>
            <person name="Jansen H."/>
            <person name="Henkel C."/>
            <person name="Chen W.J."/>
            <person name="Zahm M."/>
            <person name="Cabau C."/>
            <person name="Klopp C."/>
            <person name="Thompson A.W."/>
            <person name="Robinson-Rechavi M."/>
            <person name="Braasch I."/>
            <person name="Lecointre G."/>
            <person name="Bobe J."/>
            <person name="Postlethwait J.H."/>
            <person name="Berthelot C."/>
            <person name="Roest Crollius H."/>
            <person name="Guiguen Y."/>
        </authorList>
    </citation>
    <scope>NUCLEOTIDE SEQUENCE</scope>
    <source>
        <strain evidence="8">Concon-B</strain>
    </source>
</reference>
<accession>A0A9Q1DHL2</accession>
<evidence type="ECO:0000256" key="5">
    <source>
        <dbReference type="ARBA" id="ARBA00022833"/>
    </source>
</evidence>
<dbReference type="InterPro" id="IPR057602">
    <property type="entry name" value="Zfn-CCCH_PARP12"/>
</dbReference>
<evidence type="ECO:0000256" key="1">
    <source>
        <dbReference type="ARBA" id="ARBA00022553"/>
    </source>
</evidence>
<evidence type="ECO:0000256" key="6">
    <source>
        <dbReference type="PROSITE-ProRule" id="PRU00723"/>
    </source>
</evidence>
<dbReference type="GO" id="GO:0008270">
    <property type="term" value="F:zinc ion binding"/>
    <property type="evidence" value="ECO:0007669"/>
    <property type="project" value="UniProtKB-KW"/>
</dbReference>
<dbReference type="OrthoDB" id="6133115at2759"/>
<sequence>MGDISDLVSHFITMNLCKNQGCLDYGQLCEKISPIYKDPDEMLSGVLTEKNRFVIVDGKEKTGCSVRPDSVVVAKTSLRVCQSLPGNCHRNCGNLHLCRYFVCGDCRYRNKCRNCHELDTEHNAAVLMRLGLQNLEPSELFLLLLLNDPYLLPEVMQHLPI</sequence>
<evidence type="ECO:0000313" key="8">
    <source>
        <dbReference type="EMBL" id="KAJ8269827.1"/>
    </source>
</evidence>
<dbReference type="Gene3D" id="1.10.10.10">
    <property type="entry name" value="Winged helix-like DNA-binding domain superfamily/Winged helix DNA-binding domain"/>
    <property type="match status" value="1"/>
</dbReference>
<keyword evidence="5 6" id="KW-0862">Zinc</keyword>
<dbReference type="Pfam" id="PF24356">
    <property type="entry name" value="WHD_PARP12"/>
    <property type="match status" value="1"/>
</dbReference>
<feature type="domain" description="C3H1-type" evidence="7">
    <location>
        <begin position="97"/>
        <end position="119"/>
    </location>
</feature>
<evidence type="ECO:0000256" key="3">
    <source>
        <dbReference type="ARBA" id="ARBA00022737"/>
    </source>
</evidence>
<evidence type="ECO:0000256" key="2">
    <source>
        <dbReference type="ARBA" id="ARBA00022723"/>
    </source>
</evidence>
<dbReference type="InterPro" id="IPR056226">
    <property type="entry name" value="WH_PARP12"/>
</dbReference>
<dbReference type="InterPro" id="IPR036388">
    <property type="entry name" value="WH-like_DNA-bd_sf"/>
</dbReference>
<dbReference type="PANTHER" id="PTHR45740:SF6">
    <property type="entry name" value="PROTEIN MONO-ADP-RIBOSYLTRANSFERASE PARP12"/>
    <property type="match status" value="1"/>
</dbReference>
<dbReference type="GO" id="GO:0005634">
    <property type="term" value="C:nucleus"/>
    <property type="evidence" value="ECO:0007669"/>
    <property type="project" value="TreeGrafter"/>
</dbReference>
<dbReference type="InterPro" id="IPR051712">
    <property type="entry name" value="ARTD-AVP"/>
</dbReference>
<dbReference type="AlphaFoldDB" id="A0A9Q1DHL2"/>
<dbReference type="GO" id="GO:1990404">
    <property type="term" value="F:NAD+-protein mono-ADP-ribosyltransferase activity"/>
    <property type="evidence" value="ECO:0007669"/>
    <property type="project" value="TreeGrafter"/>
</dbReference>
<comment type="caution">
    <text evidence="8">The sequence shown here is derived from an EMBL/GenBank/DDBJ whole genome shotgun (WGS) entry which is preliminary data.</text>
</comment>
<feature type="zinc finger region" description="C3H1-type" evidence="6">
    <location>
        <begin position="97"/>
        <end position="119"/>
    </location>
</feature>
<proteinExistence type="predicted"/>
<protein>
    <recommendedName>
        <fullName evidence="7">C3H1-type domain-containing protein</fullName>
    </recommendedName>
</protein>
<evidence type="ECO:0000256" key="4">
    <source>
        <dbReference type="ARBA" id="ARBA00022771"/>
    </source>
</evidence>
<gene>
    <name evidence="8" type="ORF">COCON_G00124340</name>
</gene>
<evidence type="ECO:0000259" key="7">
    <source>
        <dbReference type="PROSITE" id="PS50103"/>
    </source>
</evidence>
<dbReference type="GO" id="GO:0003950">
    <property type="term" value="F:NAD+ poly-ADP-ribosyltransferase activity"/>
    <property type="evidence" value="ECO:0007669"/>
    <property type="project" value="TreeGrafter"/>
</dbReference>
<dbReference type="InterPro" id="IPR000571">
    <property type="entry name" value="Znf_CCCH"/>
</dbReference>
<keyword evidence="1" id="KW-0597">Phosphoprotein</keyword>
<dbReference type="PANTHER" id="PTHR45740">
    <property type="entry name" value="POLY [ADP-RIBOSE] POLYMERASE"/>
    <property type="match status" value="1"/>
</dbReference>
<evidence type="ECO:0000313" key="9">
    <source>
        <dbReference type="Proteomes" id="UP001152803"/>
    </source>
</evidence>
<dbReference type="Proteomes" id="UP001152803">
    <property type="component" value="Unassembled WGS sequence"/>
</dbReference>
<keyword evidence="4 6" id="KW-0863">Zinc-finger</keyword>
<keyword evidence="2 6" id="KW-0479">Metal-binding</keyword>
<dbReference type="EMBL" id="JAFJMO010000008">
    <property type="protein sequence ID" value="KAJ8269827.1"/>
    <property type="molecule type" value="Genomic_DNA"/>
</dbReference>
<name>A0A9Q1DHL2_CONCO</name>
<keyword evidence="3" id="KW-0677">Repeat</keyword>
<keyword evidence="9" id="KW-1185">Reference proteome</keyword>